<evidence type="ECO:0000256" key="1">
    <source>
        <dbReference type="SAM" id="Phobius"/>
    </source>
</evidence>
<gene>
    <name evidence="2" type="ORF">LADA_0A05391G</name>
</gene>
<reference evidence="2 3" key="1">
    <citation type="submission" date="2016-03" db="EMBL/GenBank/DDBJ databases">
        <authorList>
            <person name="Devillers H."/>
        </authorList>
    </citation>
    <scope>NUCLEOTIDE SEQUENCE [LARGE SCALE GENOMIC DNA]</scope>
    <source>
        <strain evidence="2">CBS 10888</strain>
    </source>
</reference>
<protein>
    <submittedName>
        <fullName evidence="2">LADA_0A05391g1_1</fullName>
    </submittedName>
</protein>
<keyword evidence="3" id="KW-1185">Reference proteome</keyword>
<dbReference type="OrthoDB" id="4032667at2759"/>
<accession>A0A1G4IP00</accession>
<proteinExistence type="predicted"/>
<keyword evidence="1" id="KW-0812">Transmembrane</keyword>
<sequence length="36" mass="4326">MYDLEVYFSVLAVVLVFYMRAHKATMMRYRAQVPLL</sequence>
<dbReference type="AlphaFoldDB" id="A0A1G4IP00"/>
<dbReference type="Proteomes" id="UP000190274">
    <property type="component" value="Chromosome A"/>
</dbReference>
<keyword evidence="1" id="KW-1133">Transmembrane helix</keyword>
<evidence type="ECO:0000313" key="3">
    <source>
        <dbReference type="Proteomes" id="UP000190274"/>
    </source>
</evidence>
<dbReference type="EMBL" id="LT598460">
    <property type="protein sequence ID" value="SCU78391.1"/>
    <property type="molecule type" value="Genomic_DNA"/>
</dbReference>
<name>A0A1G4IP00_9SACH</name>
<organism evidence="2 3">
    <name type="scientific">Lachancea dasiensis</name>
    <dbReference type="NCBI Taxonomy" id="1072105"/>
    <lineage>
        <taxon>Eukaryota</taxon>
        <taxon>Fungi</taxon>
        <taxon>Dikarya</taxon>
        <taxon>Ascomycota</taxon>
        <taxon>Saccharomycotina</taxon>
        <taxon>Saccharomycetes</taxon>
        <taxon>Saccharomycetales</taxon>
        <taxon>Saccharomycetaceae</taxon>
        <taxon>Lachancea</taxon>
    </lineage>
</organism>
<keyword evidence="1" id="KW-0472">Membrane</keyword>
<evidence type="ECO:0000313" key="2">
    <source>
        <dbReference type="EMBL" id="SCU78391.1"/>
    </source>
</evidence>
<feature type="transmembrane region" description="Helical" evidence="1">
    <location>
        <begin position="6"/>
        <end position="21"/>
    </location>
</feature>